<dbReference type="InterPro" id="IPR023631">
    <property type="entry name" value="Amidase_dom"/>
</dbReference>
<protein>
    <recommendedName>
        <fullName evidence="1">Amidase domain-containing protein</fullName>
    </recommendedName>
</protein>
<feature type="non-terminal residue" evidence="2">
    <location>
        <position position="597"/>
    </location>
</feature>
<reference evidence="2 3" key="1">
    <citation type="journal article" date="2015" name="Genome Biol. Evol.">
        <title>Comparative Genomics of a Bacterivorous Green Alga Reveals Evolutionary Causalities and Consequences of Phago-Mixotrophic Mode of Nutrition.</title>
        <authorList>
            <person name="Burns J.A."/>
            <person name="Paasch A."/>
            <person name="Narechania A."/>
            <person name="Kim E."/>
        </authorList>
    </citation>
    <scope>NUCLEOTIDE SEQUENCE [LARGE SCALE GENOMIC DNA]</scope>
    <source>
        <strain evidence="2 3">PLY_AMNH</strain>
    </source>
</reference>
<dbReference type="Proteomes" id="UP001190700">
    <property type="component" value="Unassembled WGS sequence"/>
</dbReference>
<accession>A0AAE0GA22</accession>
<dbReference type="InterPro" id="IPR000120">
    <property type="entry name" value="Amidase"/>
</dbReference>
<dbReference type="GO" id="GO:0003824">
    <property type="term" value="F:catalytic activity"/>
    <property type="evidence" value="ECO:0007669"/>
    <property type="project" value="InterPro"/>
</dbReference>
<evidence type="ECO:0000313" key="2">
    <source>
        <dbReference type="EMBL" id="KAK3274043.1"/>
    </source>
</evidence>
<gene>
    <name evidence="2" type="ORF">CYMTET_17754</name>
</gene>
<dbReference type="PANTHER" id="PTHR11895:SF67">
    <property type="entry name" value="AMIDASE DOMAIN-CONTAINING PROTEIN"/>
    <property type="match status" value="1"/>
</dbReference>
<organism evidence="2 3">
    <name type="scientific">Cymbomonas tetramitiformis</name>
    <dbReference type="NCBI Taxonomy" id="36881"/>
    <lineage>
        <taxon>Eukaryota</taxon>
        <taxon>Viridiplantae</taxon>
        <taxon>Chlorophyta</taxon>
        <taxon>Pyramimonadophyceae</taxon>
        <taxon>Pyramimonadales</taxon>
        <taxon>Pyramimonadaceae</taxon>
        <taxon>Cymbomonas</taxon>
    </lineage>
</organism>
<dbReference type="Gene3D" id="3.90.1300.10">
    <property type="entry name" value="Amidase signature (AS) domain"/>
    <property type="match status" value="1"/>
</dbReference>
<dbReference type="EMBL" id="LGRX02007979">
    <property type="protein sequence ID" value="KAK3274043.1"/>
    <property type="molecule type" value="Genomic_DNA"/>
</dbReference>
<feature type="domain" description="Amidase" evidence="1">
    <location>
        <begin position="157"/>
        <end position="581"/>
    </location>
</feature>
<dbReference type="Pfam" id="PF01425">
    <property type="entry name" value="Amidase"/>
    <property type="match status" value="1"/>
</dbReference>
<dbReference type="InterPro" id="IPR036928">
    <property type="entry name" value="AS_sf"/>
</dbReference>
<proteinExistence type="predicted"/>
<name>A0AAE0GA22_9CHLO</name>
<dbReference type="PANTHER" id="PTHR11895">
    <property type="entry name" value="TRANSAMIDASE"/>
    <property type="match status" value="1"/>
</dbReference>
<comment type="caution">
    <text evidence="2">The sequence shown here is derived from an EMBL/GenBank/DDBJ whole genome shotgun (WGS) entry which is preliminary data.</text>
</comment>
<keyword evidence="3" id="KW-1185">Reference proteome</keyword>
<sequence>MTGAIIDDGSRISKEEAQRLGKGGKLVAPKLSGFLLRAFVWLLEDAPWPIRILLRMKLLSDNGFYWLKNLKLGHIVASAFPIHKQIRPAEPFKRTSNDTHSTLGALHAKVKGNRAPTGVNLPPTISCYARAYMEKRVTPMEVADYITNILGDEDKGKALNAFVSFRPAQLREEAEECGKRLKAGSPRSPLEGVPIAVKEELYAEGYQGSCGTALPLGERALPAKEDCAAVAALRNAGALIIGLTHMTEIGIGVTGHNPNHGPCRNPYNLEYGTGGSSAGSGAAVGAGICPAALACDGGGSIRIPAGFCGVYGLKPTWGRIEEGPGPLDLCKSVGHVGPIAAYSEDLAIVYSVMLKGASPDPKRAKLHPLPPEPEPLNPERLILSGAKPMAGKRVGVFWEWLEDAKNPEVVAASKKAISCMEADGAEIVPIAIRKLEEIRLSHAVEIVSSYLDAMGDLYTKNKKVMGLDTRAKLGICVGFTAEHQIQSQRVRTEALEIVNGLFDHVDYIVTPNTSITAPKIHPNLKTGCVDVDRDAQIMKYMLLANLTGIPAVTLPVAYETTTGLPIALHVMAPGWEEEKLLAICLWSDTKFERMPPK</sequence>
<dbReference type="AlphaFoldDB" id="A0AAE0GA22"/>
<evidence type="ECO:0000259" key="1">
    <source>
        <dbReference type="Pfam" id="PF01425"/>
    </source>
</evidence>
<dbReference type="SUPFAM" id="SSF75304">
    <property type="entry name" value="Amidase signature (AS) enzymes"/>
    <property type="match status" value="1"/>
</dbReference>
<evidence type="ECO:0000313" key="3">
    <source>
        <dbReference type="Proteomes" id="UP001190700"/>
    </source>
</evidence>